<protein>
    <recommendedName>
        <fullName evidence="3">C2H2-type domain-containing protein</fullName>
    </recommendedName>
</protein>
<gene>
    <name evidence="1" type="ORF">EEDITHA_LOCUS13661</name>
</gene>
<name>A0AAU9ULN9_EUPED</name>
<dbReference type="Proteomes" id="UP001153954">
    <property type="component" value="Unassembled WGS sequence"/>
</dbReference>
<evidence type="ECO:0000313" key="1">
    <source>
        <dbReference type="EMBL" id="CAH2098559.1"/>
    </source>
</evidence>
<evidence type="ECO:0000313" key="2">
    <source>
        <dbReference type="Proteomes" id="UP001153954"/>
    </source>
</evidence>
<comment type="caution">
    <text evidence="1">The sequence shown here is derived from an EMBL/GenBank/DDBJ whole genome shotgun (WGS) entry which is preliminary data.</text>
</comment>
<organism evidence="1 2">
    <name type="scientific">Euphydryas editha</name>
    <name type="common">Edith's checkerspot</name>
    <dbReference type="NCBI Taxonomy" id="104508"/>
    <lineage>
        <taxon>Eukaryota</taxon>
        <taxon>Metazoa</taxon>
        <taxon>Ecdysozoa</taxon>
        <taxon>Arthropoda</taxon>
        <taxon>Hexapoda</taxon>
        <taxon>Insecta</taxon>
        <taxon>Pterygota</taxon>
        <taxon>Neoptera</taxon>
        <taxon>Endopterygota</taxon>
        <taxon>Lepidoptera</taxon>
        <taxon>Glossata</taxon>
        <taxon>Ditrysia</taxon>
        <taxon>Papilionoidea</taxon>
        <taxon>Nymphalidae</taxon>
        <taxon>Nymphalinae</taxon>
        <taxon>Euphydryas</taxon>
    </lineage>
</organism>
<sequence>MSSARLPRQILLGQIAFARRNVGRPVLRFKDSAKCDMVAFNIDHNSWEDLASNRNEWRKTIFMGCKTHDSAWFEDLAQKRAKRYNRKGAPPPINPQHACPKCGRMCRSRIGLFSHERRCRINNTDTV</sequence>
<evidence type="ECO:0008006" key="3">
    <source>
        <dbReference type="Google" id="ProtNLM"/>
    </source>
</evidence>
<dbReference type="AlphaFoldDB" id="A0AAU9ULN9"/>
<accession>A0AAU9ULN9</accession>
<proteinExistence type="predicted"/>
<reference evidence="1" key="1">
    <citation type="submission" date="2022-03" db="EMBL/GenBank/DDBJ databases">
        <authorList>
            <person name="Tunstrom K."/>
        </authorList>
    </citation>
    <scope>NUCLEOTIDE SEQUENCE</scope>
</reference>
<keyword evidence="2" id="KW-1185">Reference proteome</keyword>
<dbReference type="EMBL" id="CAKOGL010000020">
    <property type="protein sequence ID" value="CAH2098559.1"/>
    <property type="molecule type" value="Genomic_DNA"/>
</dbReference>